<sequence length="361" mass="40919">MSLCYKCNKSIKPASLATTVKGERYHPTCLFCSICERPLWGRPFKKSSDGSLVCDQSCEPQARPVSVDKKSITSRPSSAQKQQQFLIEQAKQNTEANKQHLDLEKYRKPLLATQITENKFCQACNQNLINKRFITFENGEMLCQDCEDRMKNPVMAQNKSGNSVECFICRKAVQGTKYITEKNGDVICENCELNGARCDKCNQLFKPNEVIRRLDFDIKYHDHCFNCKSCHKLIHSEQFFLDDSKKFPICSDCEQLSKLPKCTVCNVPINGPHLIFDEKPIHNVCLKCSGCGKNLDNDGGDDSNGYFKDKNCGLPLCFNCNLERYGKNAQNVFRLLKKMGSLSQTKIITFTVLHVKAAGQI</sequence>
<dbReference type="AlphaFoldDB" id="A0A3M7P463"/>
<keyword evidence="1 5" id="KW-0479">Metal-binding</keyword>
<accession>A0A3M7P463</accession>
<dbReference type="CDD" id="cd08368">
    <property type="entry name" value="LIM"/>
    <property type="match status" value="2"/>
</dbReference>
<evidence type="ECO:0000313" key="7">
    <source>
        <dbReference type="EMBL" id="RMZ93891.1"/>
    </source>
</evidence>
<dbReference type="GO" id="GO:0046872">
    <property type="term" value="F:metal ion binding"/>
    <property type="evidence" value="ECO:0007669"/>
    <property type="project" value="UniProtKB-KW"/>
</dbReference>
<dbReference type="STRING" id="10195.A0A3M7P463"/>
<dbReference type="Pfam" id="PF00412">
    <property type="entry name" value="LIM"/>
    <property type="match status" value="2"/>
</dbReference>
<dbReference type="Proteomes" id="UP000276133">
    <property type="component" value="Unassembled WGS sequence"/>
</dbReference>
<dbReference type="EMBL" id="REGN01013478">
    <property type="protein sequence ID" value="RMZ93891.1"/>
    <property type="molecule type" value="Genomic_DNA"/>
</dbReference>
<keyword evidence="4 5" id="KW-0440">LIM domain</keyword>
<dbReference type="OrthoDB" id="1746725at2759"/>
<evidence type="ECO:0000259" key="6">
    <source>
        <dbReference type="PROSITE" id="PS50023"/>
    </source>
</evidence>
<feature type="domain" description="LIM zinc-binding" evidence="6">
    <location>
        <begin position="2"/>
        <end position="65"/>
    </location>
</feature>
<dbReference type="GO" id="GO:0003712">
    <property type="term" value="F:transcription coregulator activity"/>
    <property type="evidence" value="ECO:0007669"/>
    <property type="project" value="TreeGrafter"/>
</dbReference>
<dbReference type="PANTHER" id="PTHR24205">
    <property type="entry name" value="FOUR AND A HALF LIM DOMAINS PROTEIN"/>
    <property type="match status" value="1"/>
</dbReference>
<dbReference type="Gene3D" id="2.10.110.10">
    <property type="entry name" value="Cysteine Rich Protein"/>
    <property type="match status" value="3"/>
</dbReference>
<evidence type="ECO:0000313" key="8">
    <source>
        <dbReference type="Proteomes" id="UP000276133"/>
    </source>
</evidence>
<dbReference type="SMART" id="SM00132">
    <property type="entry name" value="LIM"/>
    <property type="match status" value="3"/>
</dbReference>
<keyword evidence="3 5" id="KW-0862">Zinc</keyword>
<name>A0A3M7P463_BRAPC</name>
<feature type="domain" description="LIM zinc-binding" evidence="6">
    <location>
        <begin position="196"/>
        <end position="260"/>
    </location>
</feature>
<comment type="caution">
    <text evidence="7">The sequence shown here is derived from an EMBL/GenBank/DDBJ whole genome shotgun (WGS) entry which is preliminary data.</text>
</comment>
<dbReference type="InterPro" id="IPR001781">
    <property type="entry name" value="Znf_LIM"/>
</dbReference>
<proteinExistence type="predicted"/>
<evidence type="ECO:0000256" key="2">
    <source>
        <dbReference type="ARBA" id="ARBA00022737"/>
    </source>
</evidence>
<dbReference type="PANTHER" id="PTHR24205:SF16">
    <property type="entry name" value="GH01042P-RELATED"/>
    <property type="match status" value="1"/>
</dbReference>
<protein>
    <submittedName>
        <fullName evidence="7">Four and a half LIM domains 2</fullName>
    </submittedName>
</protein>
<dbReference type="GO" id="GO:0005634">
    <property type="term" value="C:nucleus"/>
    <property type="evidence" value="ECO:0007669"/>
    <property type="project" value="TreeGrafter"/>
</dbReference>
<reference evidence="7 8" key="1">
    <citation type="journal article" date="2018" name="Sci. Rep.">
        <title>Genomic signatures of local adaptation to the degree of environmental predictability in rotifers.</title>
        <authorList>
            <person name="Franch-Gras L."/>
            <person name="Hahn C."/>
            <person name="Garcia-Roger E.M."/>
            <person name="Carmona M.J."/>
            <person name="Serra M."/>
            <person name="Gomez A."/>
        </authorList>
    </citation>
    <scope>NUCLEOTIDE SEQUENCE [LARGE SCALE GENOMIC DNA]</scope>
    <source>
        <strain evidence="7">HYR1</strain>
    </source>
</reference>
<evidence type="ECO:0000256" key="4">
    <source>
        <dbReference type="ARBA" id="ARBA00023038"/>
    </source>
</evidence>
<keyword evidence="2" id="KW-0677">Repeat</keyword>
<keyword evidence="8" id="KW-1185">Reference proteome</keyword>
<evidence type="ECO:0000256" key="1">
    <source>
        <dbReference type="ARBA" id="ARBA00022723"/>
    </source>
</evidence>
<evidence type="ECO:0000256" key="5">
    <source>
        <dbReference type="PROSITE-ProRule" id="PRU00125"/>
    </source>
</evidence>
<dbReference type="GO" id="GO:0030018">
    <property type="term" value="C:Z disc"/>
    <property type="evidence" value="ECO:0007669"/>
    <property type="project" value="TreeGrafter"/>
</dbReference>
<evidence type="ECO:0000256" key="3">
    <source>
        <dbReference type="ARBA" id="ARBA00022833"/>
    </source>
</evidence>
<dbReference type="PROSITE" id="PS00478">
    <property type="entry name" value="LIM_DOMAIN_1"/>
    <property type="match status" value="2"/>
</dbReference>
<gene>
    <name evidence="7" type="ORF">BpHYR1_002586</name>
</gene>
<dbReference type="PROSITE" id="PS50023">
    <property type="entry name" value="LIM_DOMAIN_2"/>
    <property type="match status" value="2"/>
</dbReference>
<organism evidence="7 8">
    <name type="scientific">Brachionus plicatilis</name>
    <name type="common">Marine rotifer</name>
    <name type="synonym">Brachionus muelleri</name>
    <dbReference type="NCBI Taxonomy" id="10195"/>
    <lineage>
        <taxon>Eukaryota</taxon>
        <taxon>Metazoa</taxon>
        <taxon>Spiralia</taxon>
        <taxon>Gnathifera</taxon>
        <taxon>Rotifera</taxon>
        <taxon>Eurotatoria</taxon>
        <taxon>Monogononta</taxon>
        <taxon>Pseudotrocha</taxon>
        <taxon>Ploima</taxon>
        <taxon>Brachionidae</taxon>
        <taxon>Brachionus</taxon>
    </lineage>
</organism>